<dbReference type="STRING" id="590646.G3AWC2"/>
<dbReference type="InterPro" id="IPR043136">
    <property type="entry name" value="B30.2/SPRY_sf"/>
</dbReference>
<feature type="region of interest" description="Disordered" evidence="1">
    <location>
        <begin position="121"/>
        <end position="141"/>
    </location>
</feature>
<proteinExistence type="predicted"/>
<dbReference type="InterPro" id="IPR006594">
    <property type="entry name" value="LisH"/>
</dbReference>
<evidence type="ECO:0000313" key="3">
    <source>
        <dbReference type="Proteomes" id="UP000000707"/>
    </source>
</evidence>
<dbReference type="eggNOG" id="KOG1477">
    <property type="taxonomic scope" value="Eukaryota"/>
</dbReference>
<dbReference type="SMART" id="SM00667">
    <property type="entry name" value="LisH"/>
    <property type="match status" value="1"/>
</dbReference>
<evidence type="ECO:0000256" key="1">
    <source>
        <dbReference type="SAM" id="MobiDB-lite"/>
    </source>
</evidence>
<evidence type="ECO:0000313" key="2">
    <source>
        <dbReference type="EMBL" id="EGV66509.1"/>
    </source>
</evidence>
<gene>
    <name evidence="2" type="ORF">CANTEDRAFT_91670</name>
</gene>
<dbReference type="PROSITE" id="PS50896">
    <property type="entry name" value="LISH"/>
    <property type="match status" value="1"/>
</dbReference>
<dbReference type="PANTHER" id="PTHR12864">
    <property type="entry name" value="RAN BINDING PROTEIN 9-RELATED"/>
    <property type="match status" value="1"/>
</dbReference>
<reference evidence="2 3" key="1">
    <citation type="journal article" date="2011" name="Proc. Natl. Acad. Sci. U.S.A.">
        <title>Comparative genomics of xylose-fermenting fungi for enhanced biofuel production.</title>
        <authorList>
            <person name="Wohlbach D.J."/>
            <person name="Kuo A."/>
            <person name="Sato T.K."/>
            <person name="Potts K.M."/>
            <person name="Salamov A.A."/>
            <person name="LaButti K.M."/>
            <person name="Sun H."/>
            <person name="Clum A."/>
            <person name="Pangilinan J.L."/>
            <person name="Lindquist E.A."/>
            <person name="Lucas S."/>
            <person name="Lapidus A."/>
            <person name="Jin M."/>
            <person name="Gunawan C."/>
            <person name="Balan V."/>
            <person name="Dale B.E."/>
            <person name="Jeffries T.W."/>
            <person name="Zinkel R."/>
            <person name="Barry K.W."/>
            <person name="Grigoriev I.V."/>
            <person name="Gasch A.P."/>
        </authorList>
    </citation>
    <scope>NUCLEOTIDE SEQUENCE [LARGE SCALE GENOMIC DNA]</scope>
    <source>
        <strain evidence="3">ATCC 10573 / BCRC 21748 / CBS 615 / JCM 9827 / NBRC 10315 / NRRL Y-1498 / VKM Y-70</strain>
    </source>
</reference>
<dbReference type="KEGG" id="cten:18250099"/>
<dbReference type="InterPro" id="IPR050618">
    <property type="entry name" value="Ubq-SigPath_Reg"/>
</dbReference>
<sequence>MTMFPTSDWVYIIPPYLLHTSLGAKLHRQLALISSELANSNAMPTCSPHYEAVPESKPIPQYHFSADPTIHNIIRDKLIYKFQIIGILGTSPKPPSELSDEEVYELFETFEHKLLADETMAKTASDTASDGSHPGSNTRHKKLSIESDTFGEVSLSTGVPLKYQKYLSYSLRDLLLHTKLEQNGKLPSQTRFLKVDDTYFDYSLPSSWVSLIPSSSLNSINRRVSIDCTHGDGYAQVEVATLKDPQANLEAIPSTYFNFITNNPVTPSSGIFYYEVEIVQECTQATDMAPLLANSDTSLASKNASQFCVGFVKRFLHHGPRNPSSPPPATLGYDANLVDLETIKDELVFSQDKMIQKPLDLSIEALIDDKPGEMKASFALDLGDSNFYNSIKGSESAQRTTILSMNRRLSSLSRQSIAELDSGRIDTEVTFSTNKVRESKSEKILKSDVVGFGINYIDNSLFITLNGVLLRTISKQELMSSNPLNDNLFSSSNPKGDSVYPMIGFKLNDVSINDKTDIAPTKLTVRGNFGFKDFKFNINHWVNLYKRDNEKDLNLRLLQQSQTAASSSDPNDVFEGQLLNVHDNSALLNRLIKGYLYTEGYTETFNALASDLKELSDITATKNEPNNDSKVIERSHAQERHALKMCFLQNRFDSILEILNSKYERFFSDKAGQILIFDIKLYKLIHCLKIYVEKLLNLGSREFEFEYDTNLSSSELYTQALNLATSIQKEYANNEEQTDKIRSAVVLLLVKDIKGYNNLPHIHVVLEKYQDKTAELFELVNKRILKGLSFNQTSNLESIVTRVDRNVEELTLTHCDNKFSLINFERDQLEL</sequence>
<accession>G3AWC2</accession>
<protein>
    <submittedName>
        <fullName evidence="2">Uncharacterized protein</fullName>
    </submittedName>
</protein>
<dbReference type="Proteomes" id="UP000000707">
    <property type="component" value="Unassembled WGS sequence"/>
</dbReference>
<dbReference type="GeneID" id="18250099"/>
<dbReference type="OrthoDB" id="25503at2759"/>
<name>G3AWC2_CANTC</name>
<keyword evidence="3" id="KW-1185">Reference proteome</keyword>
<dbReference type="HOGENOM" id="CLU_017832_0_0_1"/>
<dbReference type="EMBL" id="GL996510">
    <property type="protein sequence ID" value="EGV66509.1"/>
    <property type="molecule type" value="Genomic_DNA"/>
</dbReference>
<feature type="compositionally biased region" description="Polar residues" evidence="1">
    <location>
        <begin position="122"/>
        <end position="137"/>
    </location>
</feature>
<dbReference type="AlphaFoldDB" id="G3AWC2"/>
<dbReference type="Gene3D" id="2.60.120.920">
    <property type="match status" value="1"/>
</dbReference>
<dbReference type="RefSeq" id="XP_006683767.1">
    <property type="nucleotide sequence ID" value="XM_006683704.1"/>
</dbReference>
<organism evidence="3">
    <name type="scientific">Candida tenuis (strain ATCC 10573 / BCRC 21748 / CBS 615 / JCM 9827 / NBRC 10315 / NRRL Y-1498 / VKM Y-70)</name>
    <name type="common">Yeast</name>
    <name type="synonym">Yamadazyma tenuis</name>
    <dbReference type="NCBI Taxonomy" id="590646"/>
    <lineage>
        <taxon>Eukaryota</taxon>
        <taxon>Fungi</taxon>
        <taxon>Dikarya</taxon>
        <taxon>Ascomycota</taxon>
        <taxon>Saccharomycotina</taxon>
        <taxon>Pichiomycetes</taxon>
        <taxon>Debaryomycetaceae</taxon>
        <taxon>Yamadazyma</taxon>
    </lineage>
</organism>